<dbReference type="PANTHER" id="PTHR10288">
    <property type="entry name" value="KH DOMAIN CONTAINING RNA BINDING PROTEIN"/>
    <property type="match status" value="1"/>
</dbReference>
<feature type="region of interest" description="Disordered" evidence="3">
    <location>
        <begin position="471"/>
        <end position="510"/>
    </location>
</feature>
<dbReference type="Gene3D" id="3.30.1370.10">
    <property type="entry name" value="K Homology domain, type 1"/>
    <property type="match status" value="2"/>
</dbReference>
<feature type="region of interest" description="Disordered" evidence="3">
    <location>
        <begin position="1"/>
        <end position="21"/>
    </location>
</feature>
<name>A0A7J6MYW4_PERCH</name>
<comment type="caution">
    <text evidence="5">The sequence shown here is derived from an EMBL/GenBank/DDBJ whole genome shotgun (WGS) entry which is preliminary data.</text>
</comment>
<keyword evidence="6" id="KW-1185">Reference proteome</keyword>
<gene>
    <name evidence="5" type="ORF">FOL47_004756</name>
</gene>
<dbReference type="GO" id="GO:0003723">
    <property type="term" value="F:RNA binding"/>
    <property type="evidence" value="ECO:0007669"/>
    <property type="project" value="UniProtKB-UniRule"/>
</dbReference>
<dbReference type="InterPro" id="IPR004087">
    <property type="entry name" value="KH_dom"/>
</dbReference>
<dbReference type="PROSITE" id="PS50084">
    <property type="entry name" value="KH_TYPE_1"/>
    <property type="match status" value="2"/>
</dbReference>
<keyword evidence="2" id="KW-0694">RNA-binding</keyword>
<proteinExistence type="predicted"/>
<sequence length="510" mass="54226">MSASPPHPVSIPAPFSRPPDGSIERVIEVPQKAVGKAIGKGGDVIKRIRGETGARVEVDQSTKDQGFSRFVVSASNPDAVERAVEQLNEIVRSCESCDFLRPGDTERRVPLPEDKVGDVIGPRACVLDELKKRSGCRMDVVVSVPRGEMKYARIVGPPEACAVGAFLVNEVVNGNFDVGGIIHKYSQRTGQQLYDPNHDIRRKGGGPGPFSPAPMGKGNFPGMGPMTPERFPPPQNFAQMARPNLRTSPYSGKGQGHWSRPCENSGNWVAAQSGGPVGGGPYGGSGAGPLPGNYATGGVGMNNSNAMLKFKIPTFAYQKVIGVNNDVLQRIGRDTRSQISELSGRDEVGQATLLIEAPSQTAVDSAVRELEDVIFTCEKPIPGPGESQEFLPMNAADAAKMEGYRSSVIDELKKRSGCRMEITLARPDADADDNMLTIVGSAEQVKIGMMLASQVLSGQLDSQSIESRFKEAHAVAGGTARARAAPAAGQSTPQDNAARRPSMGHRASPY</sequence>
<feature type="compositionally biased region" description="Pro residues" evidence="3">
    <location>
        <begin position="1"/>
        <end position="17"/>
    </location>
</feature>
<feature type="domain" description="K Homology" evidence="4">
    <location>
        <begin position="304"/>
        <end position="375"/>
    </location>
</feature>
<accession>A0A7J6MYW4</accession>
<dbReference type="Proteomes" id="UP000591131">
    <property type="component" value="Unassembled WGS sequence"/>
</dbReference>
<dbReference type="Gene3D" id="3.30.310.210">
    <property type="match status" value="1"/>
</dbReference>
<feature type="compositionally biased region" description="Low complexity" evidence="3">
    <location>
        <begin position="474"/>
        <end position="489"/>
    </location>
</feature>
<evidence type="ECO:0000256" key="2">
    <source>
        <dbReference type="PROSITE-ProRule" id="PRU00117"/>
    </source>
</evidence>
<evidence type="ECO:0000313" key="6">
    <source>
        <dbReference type="Proteomes" id="UP000591131"/>
    </source>
</evidence>
<evidence type="ECO:0000256" key="3">
    <source>
        <dbReference type="SAM" id="MobiDB-lite"/>
    </source>
</evidence>
<feature type="domain" description="K Homology" evidence="4">
    <location>
        <begin position="103"/>
        <end position="173"/>
    </location>
</feature>
<protein>
    <recommendedName>
        <fullName evidence="4">K Homology domain-containing protein</fullName>
    </recommendedName>
</protein>
<dbReference type="Pfam" id="PF00013">
    <property type="entry name" value="KH_1"/>
    <property type="match status" value="2"/>
</dbReference>
<evidence type="ECO:0000259" key="4">
    <source>
        <dbReference type="SMART" id="SM00322"/>
    </source>
</evidence>
<dbReference type="SMART" id="SM00322">
    <property type="entry name" value="KH"/>
    <property type="match status" value="3"/>
</dbReference>
<evidence type="ECO:0000256" key="1">
    <source>
        <dbReference type="ARBA" id="ARBA00022737"/>
    </source>
</evidence>
<dbReference type="OrthoDB" id="436860at2759"/>
<keyword evidence="1" id="KW-0677">Repeat</keyword>
<reference evidence="5 6" key="1">
    <citation type="submission" date="2020-04" db="EMBL/GenBank/DDBJ databases">
        <title>Perkinsus chesapeaki whole genome sequence.</title>
        <authorList>
            <person name="Bogema D.R."/>
        </authorList>
    </citation>
    <scope>NUCLEOTIDE SEQUENCE [LARGE SCALE GENOMIC DNA]</scope>
    <source>
        <strain evidence="5">ATCC PRA-425</strain>
    </source>
</reference>
<dbReference type="SUPFAM" id="SSF54791">
    <property type="entry name" value="Eukaryotic type KH-domain (KH-domain type I)"/>
    <property type="match status" value="2"/>
</dbReference>
<dbReference type="InterPro" id="IPR004088">
    <property type="entry name" value="KH_dom_type_1"/>
</dbReference>
<organism evidence="5 6">
    <name type="scientific">Perkinsus chesapeaki</name>
    <name type="common">Clam parasite</name>
    <name type="synonym">Perkinsus andrewsi</name>
    <dbReference type="NCBI Taxonomy" id="330153"/>
    <lineage>
        <taxon>Eukaryota</taxon>
        <taxon>Sar</taxon>
        <taxon>Alveolata</taxon>
        <taxon>Perkinsozoa</taxon>
        <taxon>Perkinsea</taxon>
        <taxon>Perkinsida</taxon>
        <taxon>Perkinsidae</taxon>
        <taxon>Perkinsus</taxon>
    </lineage>
</organism>
<evidence type="ECO:0000313" key="5">
    <source>
        <dbReference type="EMBL" id="KAF4676822.1"/>
    </source>
</evidence>
<feature type="domain" description="K Homology" evidence="4">
    <location>
        <begin position="21"/>
        <end position="92"/>
    </location>
</feature>
<dbReference type="InterPro" id="IPR036612">
    <property type="entry name" value="KH_dom_type_1_sf"/>
</dbReference>
<dbReference type="EMBL" id="JAAPAO010000027">
    <property type="protein sequence ID" value="KAF4676822.1"/>
    <property type="molecule type" value="Genomic_DNA"/>
</dbReference>
<dbReference type="AlphaFoldDB" id="A0A7J6MYW4"/>
<dbReference type="CDD" id="cd00105">
    <property type="entry name" value="KH-I"/>
    <property type="match status" value="3"/>
</dbReference>